<dbReference type="InterPro" id="IPR019734">
    <property type="entry name" value="TPR_rpt"/>
</dbReference>
<accession>A0A383B762</accession>
<proteinExistence type="predicted"/>
<dbReference type="SUPFAM" id="SSF48452">
    <property type="entry name" value="TPR-like"/>
    <property type="match status" value="1"/>
</dbReference>
<gene>
    <name evidence="1" type="ORF">METZ01_LOCUS468568</name>
</gene>
<protein>
    <submittedName>
        <fullName evidence="1">Uncharacterized protein</fullName>
    </submittedName>
</protein>
<evidence type="ECO:0000313" key="1">
    <source>
        <dbReference type="EMBL" id="SVE15714.1"/>
    </source>
</evidence>
<name>A0A383B762_9ZZZZ</name>
<dbReference type="Pfam" id="PF13181">
    <property type="entry name" value="TPR_8"/>
    <property type="match status" value="2"/>
</dbReference>
<organism evidence="1">
    <name type="scientific">marine metagenome</name>
    <dbReference type="NCBI Taxonomy" id="408172"/>
    <lineage>
        <taxon>unclassified sequences</taxon>
        <taxon>metagenomes</taxon>
        <taxon>ecological metagenomes</taxon>
    </lineage>
</organism>
<feature type="non-terminal residue" evidence="1">
    <location>
        <position position="1"/>
    </location>
</feature>
<reference evidence="1" key="1">
    <citation type="submission" date="2018-05" db="EMBL/GenBank/DDBJ databases">
        <authorList>
            <person name="Lanie J.A."/>
            <person name="Ng W.-L."/>
            <person name="Kazmierczak K.M."/>
            <person name="Andrzejewski T.M."/>
            <person name="Davidsen T.M."/>
            <person name="Wayne K.J."/>
            <person name="Tettelin H."/>
            <person name="Glass J.I."/>
            <person name="Rusch D."/>
            <person name="Podicherti R."/>
            <person name="Tsui H.-C.T."/>
            <person name="Winkler M.E."/>
        </authorList>
    </citation>
    <scope>NUCLEOTIDE SEQUENCE</scope>
</reference>
<dbReference type="Gene3D" id="1.25.40.10">
    <property type="entry name" value="Tetratricopeptide repeat domain"/>
    <property type="match status" value="1"/>
</dbReference>
<dbReference type="EMBL" id="UINC01197965">
    <property type="protein sequence ID" value="SVE15714.1"/>
    <property type="molecule type" value="Genomic_DNA"/>
</dbReference>
<dbReference type="AlphaFoldDB" id="A0A383B762"/>
<sequence>AHAHDEIGDYYLDSHGDLDEALYWFEKAIKLDPDLAPAGFLRIYTTLKKGQVNNALVLADEGLKKHPNVLFYSTIKHAALMMDGKYHDAYNFMKTRESLYQTGGEMSDFYFGLGQSSIMLNKMDELDNILEKLKKIKNYDQTHEYRYLTNLRLYYEGNYRNAINGLNAFDNSEVIVIMNNLRPVLSDICHYWKAKSYLELGEFENAIDELNQFRPNFIGLSYNLVFDEFWPKRNYLKGLAYEGMGDK</sequence>
<dbReference type="InterPro" id="IPR011990">
    <property type="entry name" value="TPR-like_helical_dom_sf"/>
</dbReference>
<feature type="non-terminal residue" evidence="1">
    <location>
        <position position="247"/>
    </location>
</feature>